<sequence length="107" mass="12172">MEINQYEIVLVNLDPTIGSEIQKTRPCAVISPNEMNHNLRTVVIAPMTTKSHSYPTRIKVNHNNQTGWVVIDQIRTIDKTRIIKVLGRLSTTEAATCKRIIKETFVD</sequence>
<dbReference type="GO" id="GO:0016075">
    <property type="term" value="P:rRNA catabolic process"/>
    <property type="evidence" value="ECO:0007669"/>
    <property type="project" value="TreeGrafter"/>
</dbReference>
<dbReference type="PIRSF" id="PIRSF033490">
    <property type="entry name" value="MazF"/>
    <property type="match status" value="1"/>
</dbReference>
<dbReference type="InterPro" id="IPR011067">
    <property type="entry name" value="Plasmid_toxin/cell-grow_inhib"/>
</dbReference>
<evidence type="ECO:0000256" key="1">
    <source>
        <dbReference type="PIRNR" id="PIRNR033490"/>
    </source>
</evidence>
<keyword evidence="3" id="KW-1185">Reference proteome</keyword>
<dbReference type="InterPro" id="IPR003477">
    <property type="entry name" value="PemK-like"/>
</dbReference>
<dbReference type="EMBL" id="CP055156">
    <property type="protein sequence ID" value="QNF32908.1"/>
    <property type="molecule type" value="Genomic_DNA"/>
</dbReference>
<dbReference type="KEGG" id="aswu:HUW51_09245"/>
<protein>
    <recommendedName>
        <fullName evidence="1">mRNA interferase</fullName>
        <ecNumber evidence="1">3.1.-.-</ecNumber>
    </recommendedName>
</protein>
<dbReference type="GO" id="GO:0006402">
    <property type="term" value="P:mRNA catabolic process"/>
    <property type="evidence" value="ECO:0007669"/>
    <property type="project" value="TreeGrafter"/>
</dbReference>
<dbReference type="Gene3D" id="2.30.30.110">
    <property type="match status" value="1"/>
</dbReference>
<reference evidence="2 3" key="1">
    <citation type="journal article" date="2018" name="Int. J. Syst. Evol. Microbiol.">
        <title>Adhaeribacter swui sp. nov., isolated from wet mud.</title>
        <authorList>
            <person name="Kim D.U."/>
            <person name="Kim K.W."/>
            <person name="Kang M.S."/>
            <person name="Kim J.Y."/>
            <person name="Jang J.H."/>
            <person name="Kim M.K."/>
        </authorList>
    </citation>
    <scope>NUCLEOTIDE SEQUENCE [LARGE SCALE GENOMIC DNA]</scope>
    <source>
        <strain evidence="2 3">KCTC 52873</strain>
    </source>
</reference>
<dbReference type="SUPFAM" id="SSF50118">
    <property type="entry name" value="Cell growth inhibitor/plasmid maintenance toxic component"/>
    <property type="match status" value="1"/>
</dbReference>
<keyword evidence="1" id="KW-0540">Nuclease</keyword>
<gene>
    <name evidence="2" type="ORF">HUW51_09245</name>
</gene>
<accession>A0A7G7G6X4</accession>
<evidence type="ECO:0000313" key="2">
    <source>
        <dbReference type="EMBL" id="QNF32908.1"/>
    </source>
</evidence>
<dbReference type="PANTHER" id="PTHR33988:SF2">
    <property type="entry name" value="ENDORIBONUCLEASE MAZF"/>
    <property type="match status" value="1"/>
</dbReference>
<keyword evidence="1" id="KW-0378">Hydrolase</keyword>
<name>A0A7G7G6X4_9BACT</name>
<organism evidence="2 3">
    <name type="scientific">Adhaeribacter swui</name>
    <dbReference type="NCBI Taxonomy" id="2086471"/>
    <lineage>
        <taxon>Bacteria</taxon>
        <taxon>Pseudomonadati</taxon>
        <taxon>Bacteroidota</taxon>
        <taxon>Cytophagia</taxon>
        <taxon>Cytophagales</taxon>
        <taxon>Hymenobacteraceae</taxon>
        <taxon>Adhaeribacter</taxon>
    </lineage>
</organism>
<dbReference type="GO" id="GO:0016787">
    <property type="term" value="F:hydrolase activity"/>
    <property type="evidence" value="ECO:0007669"/>
    <property type="project" value="UniProtKB-KW"/>
</dbReference>
<evidence type="ECO:0000313" key="3">
    <source>
        <dbReference type="Proteomes" id="UP000515237"/>
    </source>
</evidence>
<dbReference type="GO" id="GO:0004521">
    <property type="term" value="F:RNA endonuclease activity"/>
    <property type="evidence" value="ECO:0007669"/>
    <property type="project" value="TreeGrafter"/>
</dbReference>
<keyword evidence="1" id="KW-0255">Endonuclease</keyword>
<dbReference type="AlphaFoldDB" id="A0A7G7G6X4"/>
<dbReference type="Proteomes" id="UP000515237">
    <property type="component" value="Chromosome"/>
</dbReference>
<dbReference type="RefSeq" id="WP_185273687.1">
    <property type="nucleotide sequence ID" value="NZ_CP055156.1"/>
</dbReference>
<comment type="similarity">
    <text evidence="1">Belongs to the PemK/MazF family.</text>
</comment>
<dbReference type="Pfam" id="PF02452">
    <property type="entry name" value="PemK_toxin"/>
    <property type="match status" value="1"/>
</dbReference>
<proteinExistence type="inferred from homology"/>
<dbReference type="PANTHER" id="PTHR33988">
    <property type="entry name" value="ENDORIBONUCLEASE MAZF-RELATED"/>
    <property type="match status" value="1"/>
</dbReference>
<comment type="function">
    <text evidence="1">Toxic component of a type II toxin-antitoxin (TA) system.</text>
</comment>
<dbReference type="GO" id="GO:0003677">
    <property type="term" value="F:DNA binding"/>
    <property type="evidence" value="ECO:0007669"/>
    <property type="project" value="InterPro"/>
</dbReference>
<dbReference type="EC" id="3.1.-.-" evidence="1"/>